<feature type="signal peptide" evidence="2">
    <location>
        <begin position="1"/>
        <end position="26"/>
    </location>
</feature>
<dbReference type="InterPro" id="IPR005064">
    <property type="entry name" value="BUG"/>
</dbReference>
<feature type="chain" id="PRO_5033055785" evidence="2">
    <location>
        <begin position="27"/>
        <end position="324"/>
    </location>
</feature>
<dbReference type="RefSeq" id="WP_180155008.1">
    <property type="nucleotide sequence ID" value="NZ_JACCEM010000005.1"/>
</dbReference>
<sequence length="324" mass="34238">MKKSSIALTCFFVIAACTTSISQATADYPTKPISLIVPLGAGGATDVVARVIAEKLSEKLGQPVVIENRPGAEGAMGVHAAAKAAPDGYTYVLGSSSTVAANYYLRKNLPFHPINDLAPVSTALKDFFNVLVINPNIPANNLKEFIALAKASPGKYNYGAATSGAKICMESFKTMAGVDLQMINYKSSPQALNDLIGGRLDIICEPVATALPNIAAGRLKAIGVTSPERVENAPELPTVSESGLPDFSFSAWVAVFSPANTPQAAIDKFSSALAVVLKDPETEQRIKAINAAPMVGNAEDLRQLLHTEMQRAEKIVRDANIQPE</sequence>
<dbReference type="Gene3D" id="3.40.190.150">
    <property type="entry name" value="Bordetella uptake gene, domain 1"/>
    <property type="match status" value="1"/>
</dbReference>
<keyword evidence="2" id="KW-0732">Signal</keyword>
<dbReference type="Proteomes" id="UP000559809">
    <property type="component" value="Unassembled WGS sequence"/>
</dbReference>
<dbReference type="CDD" id="cd07012">
    <property type="entry name" value="PBP2_Bug_TTT"/>
    <property type="match status" value="1"/>
</dbReference>
<dbReference type="PROSITE" id="PS51257">
    <property type="entry name" value="PROKAR_LIPOPROTEIN"/>
    <property type="match status" value="1"/>
</dbReference>
<evidence type="ECO:0000256" key="1">
    <source>
        <dbReference type="ARBA" id="ARBA00006987"/>
    </source>
</evidence>
<dbReference type="Pfam" id="PF03401">
    <property type="entry name" value="TctC"/>
    <property type="match status" value="1"/>
</dbReference>
<name>A0A853G543_9BURK</name>
<reference evidence="3 4" key="1">
    <citation type="submission" date="2020-07" db="EMBL/GenBank/DDBJ databases">
        <title>Taxonomic revisions and descriptions of new bacterial species based on genomic comparisons in the high-G+C-content subgroup of the family Alcaligenaceae.</title>
        <authorList>
            <person name="Szabo A."/>
            <person name="Felfoldi T."/>
        </authorList>
    </citation>
    <scope>NUCLEOTIDE SEQUENCE [LARGE SCALE GENOMIC DNA]</scope>
    <source>
        <strain evidence="3 4">LMG 24012</strain>
    </source>
</reference>
<organism evidence="3 4">
    <name type="scientific">Parapusillimonas granuli</name>
    <dbReference type="NCBI Taxonomy" id="380911"/>
    <lineage>
        <taxon>Bacteria</taxon>
        <taxon>Pseudomonadati</taxon>
        <taxon>Pseudomonadota</taxon>
        <taxon>Betaproteobacteria</taxon>
        <taxon>Burkholderiales</taxon>
        <taxon>Alcaligenaceae</taxon>
        <taxon>Parapusillimonas</taxon>
    </lineage>
</organism>
<dbReference type="EMBL" id="JACCEM010000005">
    <property type="protein sequence ID" value="NYT49696.1"/>
    <property type="molecule type" value="Genomic_DNA"/>
</dbReference>
<evidence type="ECO:0000256" key="2">
    <source>
        <dbReference type="SAM" id="SignalP"/>
    </source>
</evidence>
<dbReference type="PANTHER" id="PTHR42928">
    <property type="entry name" value="TRICARBOXYLATE-BINDING PROTEIN"/>
    <property type="match status" value="1"/>
</dbReference>
<gene>
    <name evidence="3" type="ORF">H0A72_10305</name>
</gene>
<dbReference type="PIRSF" id="PIRSF017082">
    <property type="entry name" value="YflP"/>
    <property type="match status" value="1"/>
</dbReference>
<protein>
    <submittedName>
        <fullName evidence="3">Tripartite tricarboxylate transporter substrate binding protein</fullName>
    </submittedName>
</protein>
<proteinExistence type="inferred from homology"/>
<evidence type="ECO:0000313" key="3">
    <source>
        <dbReference type="EMBL" id="NYT49696.1"/>
    </source>
</evidence>
<keyword evidence="4" id="KW-1185">Reference proteome</keyword>
<comment type="caution">
    <text evidence="3">The sequence shown here is derived from an EMBL/GenBank/DDBJ whole genome shotgun (WGS) entry which is preliminary data.</text>
</comment>
<dbReference type="Gene3D" id="3.40.190.10">
    <property type="entry name" value="Periplasmic binding protein-like II"/>
    <property type="match status" value="1"/>
</dbReference>
<accession>A0A853G543</accession>
<dbReference type="InterPro" id="IPR042100">
    <property type="entry name" value="Bug_dom1"/>
</dbReference>
<dbReference type="AlphaFoldDB" id="A0A853G543"/>
<comment type="similarity">
    <text evidence="1">Belongs to the UPF0065 (bug) family.</text>
</comment>
<evidence type="ECO:0000313" key="4">
    <source>
        <dbReference type="Proteomes" id="UP000559809"/>
    </source>
</evidence>
<dbReference type="SUPFAM" id="SSF53850">
    <property type="entry name" value="Periplasmic binding protein-like II"/>
    <property type="match status" value="1"/>
</dbReference>
<dbReference type="PANTHER" id="PTHR42928:SF5">
    <property type="entry name" value="BLR1237 PROTEIN"/>
    <property type="match status" value="1"/>
</dbReference>